<sequence>MYLTIGITLPDDLRDALLALQNHFQDKSWEPASFLFLPLCTLGEVTQPLTLEELDHALHGLRLKEPASFVPDGFDVFTRRDRITLELRVRSPSLDHLSVKSLSAAKRAGVRNARICAPLSIPLATISAVPPEDVSAWIQLHHQTVFTTSSISEITLFRSWKNRETTLFTPEANYLFAPPGSFV</sequence>
<dbReference type="Gene3D" id="3.90.1140.10">
    <property type="entry name" value="Cyclic phosphodiesterase"/>
    <property type="match status" value="1"/>
</dbReference>
<dbReference type="InterPro" id="IPR009097">
    <property type="entry name" value="Cyclic_Pdiesterase"/>
</dbReference>
<dbReference type="RefSeq" id="WP_035380650.1">
    <property type="nucleotide sequence ID" value="NZ_BJVR01000016.1"/>
</dbReference>
<evidence type="ECO:0000313" key="4">
    <source>
        <dbReference type="Proteomes" id="UP000321800"/>
    </source>
</evidence>
<keyword evidence="3" id="KW-1185">Reference proteome</keyword>
<accession>A0A094ZJJ3</accession>
<dbReference type="PATRIC" id="fig|104102.11.peg.1726"/>
<reference evidence="2 3" key="1">
    <citation type="submission" date="2014-06" db="EMBL/GenBank/DDBJ databases">
        <title>Functional and comparative genomic analyses of the Drosophila gut microbiota identify candidate symbiosis factors.</title>
        <authorList>
            <person name="Newell P.D."/>
            <person name="Chaston J.M."/>
            <person name="Douglas A.E."/>
        </authorList>
    </citation>
    <scope>NUCLEOTIDE SEQUENCE [LARGE SCALE GENOMIC DNA]</scope>
    <source>
        <strain evidence="2 3">DmCS_006</strain>
    </source>
</reference>
<dbReference type="STRING" id="104102.AtDm6_2207"/>
<name>A0A094ZJJ3_9PROT</name>
<evidence type="ECO:0000313" key="1">
    <source>
        <dbReference type="EMBL" id="GEL50786.1"/>
    </source>
</evidence>
<evidence type="ECO:0000313" key="2">
    <source>
        <dbReference type="EMBL" id="KGB22626.1"/>
    </source>
</evidence>
<evidence type="ECO:0000313" key="3">
    <source>
        <dbReference type="Proteomes" id="UP000029448"/>
    </source>
</evidence>
<dbReference type="GeneID" id="89478107"/>
<comment type="caution">
    <text evidence="2">The sequence shown here is derived from an EMBL/GenBank/DDBJ whole genome shotgun (WGS) entry which is preliminary data.</text>
</comment>
<organism evidence="2 3">
    <name type="scientific">Acetobacter tropicalis</name>
    <dbReference type="NCBI Taxonomy" id="104102"/>
    <lineage>
        <taxon>Bacteria</taxon>
        <taxon>Pseudomonadati</taxon>
        <taxon>Pseudomonadota</taxon>
        <taxon>Alphaproteobacteria</taxon>
        <taxon>Acetobacterales</taxon>
        <taxon>Acetobacteraceae</taxon>
        <taxon>Acetobacter</taxon>
    </lineage>
</organism>
<dbReference type="EMBL" id="JOKM01000075">
    <property type="protein sequence ID" value="KGB22626.1"/>
    <property type="molecule type" value="Genomic_DNA"/>
</dbReference>
<dbReference type="EMBL" id="BJVR01000016">
    <property type="protein sequence ID" value="GEL50786.1"/>
    <property type="molecule type" value="Genomic_DNA"/>
</dbReference>
<gene>
    <name evidence="2" type="ORF">AtDm6_2207</name>
    <name evidence="1" type="ORF">ATR01nite_18610</name>
</gene>
<dbReference type="AlphaFoldDB" id="A0A094ZJJ3"/>
<reference evidence="1 4" key="2">
    <citation type="submission" date="2019-07" db="EMBL/GenBank/DDBJ databases">
        <title>Whole genome shotgun sequence of Acetobacter tropicalis NBRC 16470.</title>
        <authorList>
            <person name="Hosoyama A."/>
            <person name="Uohara A."/>
            <person name="Ohji S."/>
            <person name="Ichikawa N."/>
        </authorList>
    </citation>
    <scope>NUCLEOTIDE SEQUENCE [LARGE SCALE GENOMIC DNA]</scope>
    <source>
        <strain evidence="1 4">NBRC 16470</strain>
    </source>
</reference>
<dbReference type="Proteomes" id="UP000029448">
    <property type="component" value="Unassembled WGS sequence"/>
</dbReference>
<dbReference type="SUPFAM" id="SSF55144">
    <property type="entry name" value="LigT-like"/>
    <property type="match status" value="1"/>
</dbReference>
<proteinExistence type="predicted"/>
<dbReference type="Proteomes" id="UP000321800">
    <property type="component" value="Unassembled WGS sequence"/>
</dbReference>
<protein>
    <submittedName>
        <fullName evidence="2">AdhA upstream ORF</fullName>
    </submittedName>
</protein>